<proteinExistence type="predicted"/>
<organism evidence="2 3">
    <name type="scientific">Kitasatospora gansuensis</name>
    <dbReference type="NCBI Taxonomy" id="258050"/>
    <lineage>
        <taxon>Bacteria</taxon>
        <taxon>Bacillati</taxon>
        <taxon>Actinomycetota</taxon>
        <taxon>Actinomycetes</taxon>
        <taxon>Kitasatosporales</taxon>
        <taxon>Streptomycetaceae</taxon>
        <taxon>Kitasatospora</taxon>
    </lineage>
</organism>
<evidence type="ECO:0008006" key="4">
    <source>
        <dbReference type="Google" id="ProtNLM"/>
    </source>
</evidence>
<gene>
    <name evidence="2" type="ORF">F4556_000408</name>
</gene>
<keyword evidence="3" id="KW-1185">Reference proteome</keyword>
<protein>
    <recommendedName>
        <fullName evidence="4">Ig-like domain-containing protein</fullName>
    </recommendedName>
</protein>
<evidence type="ECO:0000313" key="2">
    <source>
        <dbReference type="EMBL" id="MBB4944873.1"/>
    </source>
</evidence>
<accession>A0A7W7S7T4</accession>
<dbReference type="EMBL" id="JACHJR010000001">
    <property type="protein sequence ID" value="MBB4944873.1"/>
    <property type="molecule type" value="Genomic_DNA"/>
</dbReference>
<dbReference type="Proteomes" id="UP000573327">
    <property type="component" value="Unassembled WGS sequence"/>
</dbReference>
<name>A0A7W7S7T4_9ACTN</name>
<sequence>MRKRLLGVGLAVAGLTALLAGPAHADDTFGVSVTGSPSGVEAHCPEGSHLVDWTVTAGDGSPLGPDQRVRWTSLDEEGVAAWIAPYAGSPAPPESITLTLSCSC</sequence>
<evidence type="ECO:0000256" key="1">
    <source>
        <dbReference type="SAM" id="SignalP"/>
    </source>
</evidence>
<dbReference type="RefSeq" id="WP_184911112.1">
    <property type="nucleotide sequence ID" value="NZ_JACHJR010000001.1"/>
</dbReference>
<keyword evidence="1" id="KW-0732">Signal</keyword>
<evidence type="ECO:0000313" key="3">
    <source>
        <dbReference type="Proteomes" id="UP000573327"/>
    </source>
</evidence>
<feature type="signal peptide" evidence="1">
    <location>
        <begin position="1"/>
        <end position="25"/>
    </location>
</feature>
<comment type="caution">
    <text evidence="2">The sequence shown here is derived from an EMBL/GenBank/DDBJ whole genome shotgun (WGS) entry which is preliminary data.</text>
</comment>
<reference evidence="2 3" key="1">
    <citation type="submission" date="2020-08" db="EMBL/GenBank/DDBJ databases">
        <title>Sequencing the genomes of 1000 actinobacteria strains.</title>
        <authorList>
            <person name="Klenk H.-P."/>
        </authorList>
    </citation>
    <scope>NUCLEOTIDE SEQUENCE [LARGE SCALE GENOMIC DNA]</scope>
    <source>
        <strain evidence="2 3">DSM 44786</strain>
    </source>
</reference>
<dbReference type="AlphaFoldDB" id="A0A7W7S7T4"/>
<feature type="chain" id="PRO_5031556837" description="Ig-like domain-containing protein" evidence="1">
    <location>
        <begin position="26"/>
        <end position="104"/>
    </location>
</feature>